<evidence type="ECO:0000313" key="3">
    <source>
        <dbReference type="Proteomes" id="UP000019471"/>
    </source>
</evidence>
<feature type="region of interest" description="Disordered" evidence="1">
    <location>
        <begin position="193"/>
        <end position="257"/>
    </location>
</feature>
<comment type="caution">
    <text evidence="2">The sequence shown here is derived from an EMBL/GenBank/DDBJ whole genome shotgun (WGS) entry which is preliminary data.</text>
</comment>
<feature type="compositionally biased region" description="Acidic residues" evidence="1">
    <location>
        <begin position="203"/>
        <end position="234"/>
    </location>
</feature>
<dbReference type="OrthoDB" id="10549536at2759"/>
<evidence type="ECO:0000256" key="1">
    <source>
        <dbReference type="SAM" id="MobiDB-lite"/>
    </source>
</evidence>
<evidence type="ECO:0000313" key="2">
    <source>
        <dbReference type="EMBL" id="EXJ76341.1"/>
    </source>
</evidence>
<protein>
    <submittedName>
        <fullName evidence="2">Uncharacterized protein</fullName>
    </submittedName>
</protein>
<name>W9XHE4_9EURO</name>
<dbReference type="AlphaFoldDB" id="W9XHE4"/>
<dbReference type="EMBL" id="AMGX01000001">
    <property type="protein sequence ID" value="EXJ76341.1"/>
    <property type="molecule type" value="Genomic_DNA"/>
</dbReference>
<dbReference type="GeneID" id="19185585"/>
<dbReference type="RefSeq" id="XP_007739658.1">
    <property type="nucleotide sequence ID" value="XM_007741468.1"/>
</dbReference>
<reference evidence="2 3" key="1">
    <citation type="submission" date="2013-03" db="EMBL/GenBank/DDBJ databases">
        <title>The Genome Sequence of Cladophialophora psammophila CBS 110553.</title>
        <authorList>
            <consortium name="The Broad Institute Genomics Platform"/>
            <person name="Cuomo C."/>
            <person name="de Hoog S."/>
            <person name="Gorbushina A."/>
            <person name="Walker B."/>
            <person name="Young S.K."/>
            <person name="Zeng Q."/>
            <person name="Gargeya S."/>
            <person name="Fitzgerald M."/>
            <person name="Haas B."/>
            <person name="Abouelleil A."/>
            <person name="Allen A.W."/>
            <person name="Alvarado L."/>
            <person name="Arachchi H.M."/>
            <person name="Berlin A.M."/>
            <person name="Chapman S.B."/>
            <person name="Gainer-Dewar J."/>
            <person name="Goldberg J."/>
            <person name="Griggs A."/>
            <person name="Gujja S."/>
            <person name="Hansen M."/>
            <person name="Howarth C."/>
            <person name="Imamovic A."/>
            <person name="Ireland A."/>
            <person name="Larimer J."/>
            <person name="McCowan C."/>
            <person name="Murphy C."/>
            <person name="Pearson M."/>
            <person name="Poon T.W."/>
            <person name="Priest M."/>
            <person name="Roberts A."/>
            <person name="Saif S."/>
            <person name="Shea T."/>
            <person name="Sisk P."/>
            <person name="Sykes S."/>
            <person name="Wortman J."/>
            <person name="Nusbaum C."/>
            <person name="Birren B."/>
        </authorList>
    </citation>
    <scope>NUCLEOTIDE SEQUENCE [LARGE SCALE GENOMIC DNA]</scope>
    <source>
        <strain evidence="2 3">CBS 110553</strain>
    </source>
</reference>
<dbReference type="Proteomes" id="UP000019471">
    <property type="component" value="Unassembled WGS sequence"/>
</dbReference>
<organism evidence="2 3">
    <name type="scientific">Cladophialophora psammophila CBS 110553</name>
    <dbReference type="NCBI Taxonomy" id="1182543"/>
    <lineage>
        <taxon>Eukaryota</taxon>
        <taxon>Fungi</taxon>
        <taxon>Dikarya</taxon>
        <taxon>Ascomycota</taxon>
        <taxon>Pezizomycotina</taxon>
        <taxon>Eurotiomycetes</taxon>
        <taxon>Chaetothyriomycetidae</taxon>
        <taxon>Chaetothyriales</taxon>
        <taxon>Herpotrichiellaceae</taxon>
        <taxon>Cladophialophora</taxon>
    </lineage>
</organism>
<gene>
    <name evidence="2" type="ORF">A1O5_00849</name>
</gene>
<dbReference type="HOGENOM" id="CLU_431469_0_0_1"/>
<proteinExistence type="predicted"/>
<sequence length="634" mass="70971">MASSSIAERPLEDYISQHLWQIICSKKNQRKIFGRGSAKPQTPRFILQLLMLSKTLERRRERPFIIIMDRCEEHAKRAVDVLRKHPDMQGFGFELLACEDKWDFCTKSTAYGTALGLSAPEFAWQAPWQDTHTQHLSRLNEGDREMSLILSGRLLKIRSAAASDETWKVGGYLKFGKERSALTAAHAFMKDLDDQPNDYSLDNSEDGSESECDSESDDDNDDDNDSDIDGDIDGDSGNINDGRNNDPTRSSNADRTNDHLVQFDIESAADAGADQRHWSPGPQSINPALDWALVGRSHRPMVQIKPPECHRVQQVFPGVSPPNRQILMFCGKSGLLWGKLLGMSSSISLPWNSKLAKSQVTVVSWVMSLDLRTLYGIVIACSPAMKLTYLIPAEAIFRDIFQRIGLPEDAMSKLDCSQDPEPVSNKLLNLPVQSCRFNTMLTIRARSFVCLRQGDYAACACQVLKFPGLQSEPELSFTLHAEFAFATGDEDCAKRCIQGATFLSFLNAAPGNGVSPRTFLKMVEIRDQVVISYVAELCKHTCVHRYCTSGRTSNMAPDFITALVKRPDGLWDERQELWPYILPLIVMRHLRLGRTQDVVAIGDDAISKDYGKTCSSRNPTVSFQTGQSKPWVFD</sequence>
<accession>W9XHE4</accession>
<keyword evidence="3" id="KW-1185">Reference proteome</keyword>